<dbReference type="InterPro" id="IPR016621">
    <property type="entry name" value="UCP014543"/>
</dbReference>
<protein>
    <submittedName>
        <fullName evidence="1">DUF3783 domain-containing protein</fullName>
    </submittedName>
</protein>
<proteinExistence type="predicted"/>
<reference evidence="1 2" key="1">
    <citation type="submission" date="2021-01" db="EMBL/GenBank/DDBJ databases">
        <title>Genome public.</title>
        <authorList>
            <person name="Liu C."/>
            <person name="Sun Q."/>
        </authorList>
    </citation>
    <scope>NUCLEOTIDE SEQUENCE [LARGE SCALE GENOMIC DNA]</scope>
    <source>
        <strain evidence="1 2">YIM B02515</strain>
    </source>
</reference>
<evidence type="ECO:0000313" key="1">
    <source>
        <dbReference type="EMBL" id="MBL4934724.1"/>
    </source>
</evidence>
<comment type="caution">
    <text evidence="1">The sequence shown here is derived from an EMBL/GenBank/DDBJ whole genome shotgun (WGS) entry which is preliminary data.</text>
</comment>
<evidence type="ECO:0000313" key="2">
    <source>
        <dbReference type="Proteomes" id="UP000632377"/>
    </source>
</evidence>
<dbReference type="PIRSF" id="PIRSF014543">
    <property type="entry name" value="UCP014543"/>
    <property type="match status" value="1"/>
</dbReference>
<organism evidence="1 2">
    <name type="scientific">Clostridium rhizosphaerae</name>
    <dbReference type="NCBI Taxonomy" id="2803861"/>
    <lineage>
        <taxon>Bacteria</taxon>
        <taxon>Bacillati</taxon>
        <taxon>Bacillota</taxon>
        <taxon>Clostridia</taxon>
        <taxon>Eubacteriales</taxon>
        <taxon>Clostridiaceae</taxon>
        <taxon>Clostridium</taxon>
    </lineage>
</organism>
<name>A0ABS1T5V9_9CLOT</name>
<accession>A0ABS1T5V9</accession>
<dbReference type="Pfam" id="PF12646">
    <property type="entry name" value="DUF3783"/>
    <property type="match status" value="1"/>
</dbReference>
<dbReference type="Proteomes" id="UP000632377">
    <property type="component" value="Unassembled WGS sequence"/>
</dbReference>
<sequence length="129" mass="15411">MDNNKLMLVFGLSEEDTNFLNKMIEELDLPHYRVIEKNMANMKIRDIIQGLKVDTYDKELPDEKIIMFNNFADYELDKAVRTIRTNKDMKPILAIVTPTSIDWEFHYLVEHLMEEREQAKKYRQQKAQA</sequence>
<keyword evidence="2" id="KW-1185">Reference proteome</keyword>
<dbReference type="EMBL" id="JAESWC010000001">
    <property type="protein sequence ID" value="MBL4934724.1"/>
    <property type="molecule type" value="Genomic_DNA"/>
</dbReference>
<gene>
    <name evidence="1" type="ORF">JK636_03010</name>
</gene>
<dbReference type="RefSeq" id="WP_202747346.1">
    <property type="nucleotide sequence ID" value="NZ_JAESWC010000001.1"/>
</dbReference>